<dbReference type="OrthoDB" id="637682at2759"/>
<feature type="non-terminal residue" evidence="9">
    <location>
        <position position="1"/>
    </location>
</feature>
<name>V8P5G4_OPHHA</name>
<evidence type="ECO:0000256" key="5">
    <source>
        <dbReference type="ARBA" id="ARBA00023128"/>
    </source>
</evidence>
<dbReference type="EMBL" id="AZIM01000839">
    <property type="protein sequence ID" value="ETE69122.1"/>
    <property type="molecule type" value="Genomic_DNA"/>
</dbReference>
<gene>
    <name evidence="9" type="primary">MTERFD1</name>
    <name evidence="9" type="ORF">L345_05078</name>
</gene>
<evidence type="ECO:0000256" key="1">
    <source>
        <dbReference type="ARBA" id="ARBA00004173"/>
    </source>
</evidence>
<evidence type="ECO:0000256" key="7">
    <source>
        <dbReference type="ARBA" id="ARBA00071275"/>
    </source>
</evidence>
<dbReference type="Proteomes" id="UP000018936">
    <property type="component" value="Unassembled WGS sequence"/>
</dbReference>
<dbReference type="GO" id="GO:0061668">
    <property type="term" value="P:mitochondrial ribosome assembly"/>
    <property type="evidence" value="ECO:0007669"/>
    <property type="project" value="TreeGrafter"/>
</dbReference>
<reference evidence="9 10" key="1">
    <citation type="journal article" date="2013" name="Proc. Natl. Acad. Sci. U.S.A.">
        <title>The king cobra genome reveals dynamic gene evolution and adaptation in the snake venom system.</title>
        <authorList>
            <person name="Vonk F.J."/>
            <person name="Casewell N.R."/>
            <person name="Henkel C.V."/>
            <person name="Heimberg A.M."/>
            <person name="Jansen H.J."/>
            <person name="McCleary R.J."/>
            <person name="Kerkkamp H.M."/>
            <person name="Vos R.A."/>
            <person name="Guerreiro I."/>
            <person name="Calvete J.J."/>
            <person name="Wuster W."/>
            <person name="Woods A.E."/>
            <person name="Logan J.M."/>
            <person name="Harrison R.A."/>
            <person name="Castoe T.A."/>
            <person name="de Koning A.P."/>
            <person name="Pollock D.D."/>
            <person name="Yandell M."/>
            <person name="Calderon D."/>
            <person name="Renjifo C."/>
            <person name="Currier R.B."/>
            <person name="Salgado D."/>
            <person name="Pla D."/>
            <person name="Sanz L."/>
            <person name="Hyder A.S."/>
            <person name="Ribeiro J.M."/>
            <person name="Arntzen J.W."/>
            <person name="van den Thillart G.E."/>
            <person name="Boetzer M."/>
            <person name="Pirovano W."/>
            <person name="Dirks R.P."/>
            <person name="Spaink H.P."/>
            <person name="Duboule D."/>
            <person name="McGlinn E."/>
            <person name="Kini R.M."/>
            <person name="Richardson M.K."/>
        </authorList>
    </citation>
    <scope>NUCLEOTIDE SEQUENCE</scope>
    <source>
        <tissue evidence="9">Blood</tissue>
    </source>
</reference>
<evidence type="ECO:0000313" key="9">
    <source>
        <dbReference type="EMBL" id="ETE69122.1"/>
    </source>
</evidence>
<dbReference type="PANTHER" id="PTHR13068">
    <property type="entry name" value="CGI-12 PROTEIN-RELATED"/>
    <property type="match status" value="1"/>
</dbReference>
<dbReference type="GO" id="GO:0006355">
    <property type="term" value="P:regulation of DNA-templated transcription"/>
    <property type="evidence" value="ECO:0007669"/>
    <property type="project" value="UniProtKB-ARBA"/>
</dbReference>
<evidence type="ECO:0000313" key="10">
    <source>
        <dbReference type="Proteomes" id="UP000018936"/>
    </source>
</evidence>
<dbReference type="SMART" id="SM00733">
    <property type="entry name" value="Mterf"/>
    <property type="match status" value="5"/>
</dbReference>
<keyword evidence="6" id="KW-0804">Transcription</keyword>
<comment type="caution">
    <text evidence="9">The sequence shown here is derived from an EMBL/GenBank/DDBJ whole genome shotgun (WGS) entry which is preliminary data.</text>
</comment>
<comment type="subcellular location">
    <subcellularLocation>
        <location evidence="1">Mitochondrion</location>
    </subcellularLocation>
</comment>
<sequence>MYIQTQTGSYCDIDDLDDDLPISPLEKISEDESLQIKATPPPPLESFSLRDYVDHSETLRKLVLLGVNLSMVEKHPNVGQLLVKLDFETDIKKILLFLNDIGLEDTQFGELLTKNPYILNEEVEDLKTRVDYLISKKFSKEAVTQMVLRAPCLLLLSVENLDDRLGFFQNVLGLNPRKTRNLVTRLPRLLTGKLEPIEENLAVYEEELGFSKNEIRHIAHTVPKNLSTGKKKLTQIFDYVHNVMGIPHQLMVHFPQIFNTKLLRIKERHLFLKFLGRAQYDPEQPSYISLEKLIALPDDVFCAEVAKAEVTDFEKFLKTLAV</sequence>
<evidence type="ECO:0000256" key="2">
    <source>
        <dbReference type="ARBA" id="ARBA00007692"/>
    </source>
</evidence>
<evidence type="ECO:0000256" key="3">
    <source>
        <dbReference type="ARBA" id="ARBA00022946"/>
    </source>
</evidence>
<dbReference type="Gene3D" id="1.25.70.10">
    <property type="entry name" value="Transcription termination factor 3, mitochondrial"/>
    <property type="match status" value="1"/>
</dbReference>
<accession>V8P5G4</accession>
<dbReference type="InterPro" id="IPR003690">
    <property type="entry name" value="MTERF"/>
</dbReference>
<dbReference type="GO" id="GO:0003676">
    <property type="term" value="F:nucleic acid binding"/>
    <property type="evidence" value="ECO:0007669"/>
    <property type="project" value="InterPro"/>
</dbReference>
<keyword evidence="4" id="KW-0805">Transcription regulation</keyword>
<dbReference type="FunFam" id="1.25.70.10:FF:000002">
    <property type="entry name" value="transcription termination factor 3, mitochondrial"/>
    <property type="match status" value="1"/>
</dbReference>
<evidence type="ECO:0000256" key="4">
    <source>
        <dbReference type="ARBA" id="ARBA00023015"/>
    </source>
</evidence>
<dbReference type="InterPro" id="IPR038538">
    <property type="entry name" value="MTERF_sf"/>
</dbReference>
<keyword evidence="10" id="KW-1185">Reference proteome</keyword>
<dbReference type="PANTHER" id="PTHR13068:SF194">
    <property type="entry name" value="TRANSCRIPTION TERMINATION FACTOR 3, MITOCHONDRIAL"/>
    <property type="match status" value="1"/>
</dbReference>
<protein>
    <recommendedName>
        <fullName evidence="7">Transcription termination factor 3, mitochondrial</fullName>
    </recommendedName>
    <alternativeName>
        <fullName evidence="8">mTERF domain-containing protein 1, mitochondrial</fullName>
    </alternativeName>
</protein>
<comment type="similarity">
    <text evidence="2">Belongs to the mTERF family.</text>
</comment>
<evidence type="ECO:0000256" key="8">
    <source>
        <dbReference type="ARBA" id="ARBA00081775"/>
    </source>
</evidence>
<proteinExistence type="inferred from homology"/>
<evidence type="ECO:0000256" key="6">
    <source>
        <dbReference type="ARBA" id="ARBA00023163"/>
    </source>
</evidence>
<keyword evidence="3" id="KW-0809">Transit peptide</keyword>
<dbReference type="Pfam" id="PF02536">
    <property type="entry name" value="mTERF"/>
    <property type="match status" value="1"/>
</dbReference>
<keyword evidence="5" id="KW-0496">Mitochondrion</keyword>
<dbReference type="GO" id="GO:0006390">
    <property type="term" value="P:mitochondrial transcription"/>
    <property type="evidence" value="ECO:0007669"/>
    <property type="project" value="TreeGrafter"/>
</dbReference>
<organism evidence="9 10">
    <name type="scientific">Ophiophagus hannah</name>
    <name type="common">King cobra</name>
    <name type="synonym">Naja hannah</name>
    <dbReference type="NCBI Taxonomy" id="8665"/>
    <lineage>
        <taxon>Eukaryota</taxon>
        <taxon>Metazoa</taxon>
        <taxon>Chordata</taxon>
        <taxon>Craniata</taxon>
        <taxon>Vertebrata</taxon>
        <taxon>Euteleostomi</taxon>
        <taxon>Lepidosauria</taxon>
        <taxon>Squamata</taxon>
        <taxon>Bifurcata</taxon>
        <taxon>Unidentata</taxon>
        <taxon>Episquamata</taxon>
        <taxon>Toxicofera</taxon>
        <taxon>Serpentes</taxon>
        <taxon>Colubroidea</taxon>
        <taxon>Elapidae</taxon>
        <taxon>Elapinae</taxon>
        <taxon>Ophiophagus</taxon>
    </lineage>
</organism>
<dbReference type="GO" id="GO:0005739">
    <property type="term" value="C:mitochondrion"/>
    <property type="evidence" value="ECO:0007669"/>
    <property type="project" value="UniProtKB-SubCell"/>
</dbReference>
<dbReference type="AlphaFoldDB" id="V8P5G4"/>